<dbReference type="Proteomes" id="UP000003019">
    <property type="component" value="Unassembled WGS sequence"/>
</dbReference>
<comment type="caution">
    <text evidence="1">The sequence shown here is derived from an EMBL/GenBank/DDBJ whole genome shotgun (WGS) entry which is preliminary data.</text>
</comment>
<dbReference type="EMBL" id="AGAY01000077">
    <property type="protein sequence ID" value="EGY51469.1"/>
    <property type="molecule type" value="Genomic_DNA"/>
</dbReference>
<dbReference type="RefSeq" id="WP_009120011.1">
    <property type="nucleotide sequence ID" value="NZ_JH164926.1"/>
</dbReference>
<accession>G4CL35</accession>
<reference evidence="1 2" key="1">
    <citation type="submission" date="2011-05" db="EMBL/GenBank/DDBJ databases">
        <authorList>
            <person name="Muzny D."/>
            <person name="Qin X."/>
            <person name="Deng J."/>
            <person name="Jiang H."/>
            <person name="Liu Y."/>
            <person name="Qu J."/>
            <person name="Song X.-Z."/>
            <person name="Zhang L."/>
            <person name="Thornton R."/>
            <person name="Coyle M."/>
            <person name="Francisco L."/>
            <person name="Jackson L."/>
            <person name="Javaid M."/>
            <person name="Korchina V."/>
            <person name="Kovar C."/>
            <person name="Mata R."/>
            <person name="Mathew T."/>
            <person name="Ngo R."/>
            <person name="Nguyen L."/>
            <person name="Nguyen N."/>
            <person name="Okwuonu G."/>
            <person name="Ongeri F."/>
            <person name="Pham C."/>
            <person name="Simmons D."/>
            <person name="Wilczek-Boney K."/>
            <person name="Hale W."/>
            <person name="Jakkamsetti A."/>
            <person name="Pham P."/>
            <person name="Ruth R."/>
            <person name="San Lucas F."/>
            <person name="Warren J."/>
            <person name="Zhang J."/>
            <person name="Zhao Z."/>
            <person name="Zhou C."/>
            <person name="Zhu D."/>
            <person name="Lee S."/>
            <person name="Bess C."/>
            <person name="Blankenburg K."/>
            <person name="Forbes L."/>
            <person name="Fu Q."/>
            <person name="Gubbala S."/>
            <person name="Hirani K."/>
            <person name="Jayaseelan J.C."/>
            <person name="Lara F."/>
            <person name="Munidasa M."/>
            <person name="Palculict T."/>
            <person name="Patil S."/>
            <person name="Pu L.-L."/>
            <person name="Saada N."/>
            <person name="Tang L."/>
            <person name="Weissenberger G."/>
            <person name="Zhu Y."/>
            <person name="Hemphill L."/>
            <person name="Shang Y."/>
            <person name="Youmans B."/>
            <person name="Ayvaz T."/>
            <person name="Ross M."/>
            <person name="Santibanez J."/>
            <person name="Aqrawi P."/>
            <person name="Gross S."/>
            <person name="Joshi V."/>
            <person name="Fowler G."/>
            <person name="Nazareth L."/>
            <person name="Reid J."/>
            <person name="Worley K."/>
            <person name="Petrosino J."/>
            <person name="Highlander S."/>
            <person name="Gibbs R."/>
        </authorList>
    </citation>
    <scope>NUCLEOTIDE SEQUENCE [LARGE SCALE GENOMIC DNA]</scope>
    <source>
        <strain evidence="1 2">871</strain>
    </source>
</reference>
<keyword evidence="2" id="KW-1185">Reference proteome</keyword>
<sequence>MIITAIRAAAQCRQHRHRQADGIGCRSVNFSPRFLEKKAMNCQSRCTLFAAVSAAVSG</sequence>
<dbReference type="HOGENOM" id="CLU_2974724_0_0_4"/>
<organism evidence="1 2">
    <name type="scientific">Neisseria shayeganii 871</name>
    <dbReference type="NCBI Taxonomy" id="1032488"/>
    <lineage>
        <taxon>Bacteria</taxon>
        <taxon>Pseudomonadati</taxon>
        <taxon>Pseudomonadota</taxon>
        <taxon>Betaproteobacteria</taxon>
        <taxon>Neisseriales</taxon>
        <taxon>Neisseriaceae</taxon>
        <taxon>Neisseria</taxon>
    </lineage>
</organism>
<gene>
    <name evidence="1" type="ORF">HMPREF9371_2326</name>
</gene>
<evidence type="ECO:0000313" key="2">
    <source>
        <dbReference type="Proteomes" id="UP000003019"/>
    </source>
</evidence>
<proteinExistence type="predicted"/>
<name>G4CL35_9NEIS</name>
<protein>
    <submittedName>
        <fullName evidence="1">Uncharacterized protein</fullName>
    </submittedName>
</protein>
<evidence type="ECO:0000313" key="1">
    <source>
        <dbReference type="EMBL" id="EGY51469.1"/>
    </source>
</evidence>
<dbReference type="PATRIC" id="fig|1032488.3.peg.2196"/>
<dbReference type="STRING" id="1032488.HMPREF9371_2326"/>
<dbReference type="AlphaFoldDB" id="G4CL35"/>